<dbReference type="AlphaFoldDB" id="A0A101HGQ6"/>
<sequence length="286" mass="32581">MQIKQCNLFLLLSVTLLMVSSCQERSGKSRNAVVFDSVVVNEQIPLLSLNDTTLPYAELSLSFTYPVRFRDESSLARLQQIFTGTFFGDIRYDTLSPVEAVSLYTDHYRERYRSLTGSFYADQAMLNGEIPAWYWYTLDIGNKLIFVSDSLLGYSVSYSDYEGGAHGSHRITHTNIDLNSLTTLTEEDLFLPGYYRPLSEIIVAQLMADHAVTEPDSLLTKGFFTIEDIVPNNNFWLNDTAIHYTYNQYEIAPYAMGVIDVTIPYPKLRELLLPGSVISRYFTKEP</sequence>
<evidence type="ECO:0000313" key="3">
    <source>
        <dbReference type="Proteomes" id="UP000053860"/>
    </source>
</evidence>
<feature type="domain" description="DUF3298" evidence="1">
    <location>
        <begin position="187"/>
        <end position="265"/>
    </location>
</feature>
<dbReference type="InterPro" id="IPR021729">
    <property type="entry name" value="DUF3298"/>
</dbReference>
<name>A0A101HGQ6_9BACT</name>
<dbReference type="Gene3D" id="3.90.640.20">
    <property type="entry name" value="Heat-shock cognate protein, ATPase"/>
    <property type="match status" value="1"/>
</dbReference>
<dbReference type="EMBL" id="LGGN01000267">
    <property type="protein sequence ID" value="KUK76333.1"/>
    <property type="molecule type" value="Genomic_DNA"/>
</dbReference>
<evidence type="ECO:0000313" key="2">
    <source>
        <dbReference type="EMBL" id="KUK76333.1"/>
    </source>
</evidence>
<dbReference type="PROSITE" id="PS51257">
    <property type="entry name" value="PROKAR_LIPOPROTEIN"/>
    <property type="match status" value="1"/>
</dbReference>
<reference evidence="3" key="1">
    <citation type="journal article" date="2015" name="MBio">
        <title>Genome-Resolved Metagenomic Analysis Reveals Roles for Candidate Phyla and Other Microbial Community Members in Biogeochemical Transformations in Oil Reservoirs.</title>
        <authorList>
            <person name="Hu P."/>
            <person name="Tom L."/>
            <person name="Singh A."/>
            <person name="Thomas B.C."/>
            <person name="Baker B.J."/>
            <person name="Piceno Y.M."/>
            <person name="Andersen G.L."/>
            <person name="Banfield J.F."/>
        </authorList>
    </citation>
    <scope>NUCLEOTIDE SEQUENCE [LARGE SCALE GENOMIC DNA]</scope>
</reference>
<evidence type="ECO:0000259" key="1">
    <source>
        <dbReference type="Pfam" id="PF11738"/>
    </source>
</evidence>
<comment type="caution">
    <text evidence="2">The sequence shown here is derived from an EMBL/GenBank/DDBJ whole genome shotgun (WGS) entry which is preliminary data.</text>
</comment>
<organism evidence="2 3">
    <name type="scientific">Proteiniphilum acetatigenes</name>
    <dbReference type="NCBI Taxonomy" id="294710"/>
    <lineage>
        <taxon>Bacteria</taxon>
        <taxon>Pseudomonadati</taxon>
        <taxon>Bacteroidota</taxon>
        <taxon>Bacteroidia</taxon>
        <taxon>Bacteroidales</taxon>
        <taxon>Dysgonomonadaceae</taxon>
        <taxon>Proteiniphilum</taxon>
    </lineage>
</organism>
<gene>
    <name evidence="2" type="ORF">XD92_1252</name>
</gene>
<dbReference type="Pfam" id="PF11738">
    <property type="entry name" value="DUF3298"/>
    <property type="match status" value="1"/>
</dbReference>
<dbReference type="Gene3D" id="3.30.565.40">
    <property type="entry name" value="Fervidobacterium nodosum Rt17-B1 like"/>
    <property type="match status" value="1"/>
</dbReference>
<accession>A0A101HGQ6</accession>
<dbReference type="InterPro" id="IPR037126">
    <property type="entry name" value="PdaC/RsiV-like_sf"/>
</dbReference>
<protein>
    <recommendedName>
        <fullName evidence="1">DUF3298 domain-containing protein</fullName>
    </recommendedName>
</protein>
<proteinExistence type="predicted"/>
<dbReference type="Proteomes" id="UP000053860">
    <property type="component" value="Unassembled WGS sequence"/>
</dbReference>